<dbReference type="SMART" id="SM00409">
    <property type="entry name" value="IG"/>
    <property type="match status" value="4"/>
</dbReference>
<dbReference type="SUPFAM" id="SSF48726">
    <property type="entry name" value="Immunoglobulin"/>
    <property type="match status" value="4"/>
</dbReference>
<dbReference type="Pfam" id="PF00041">
    <property type="entry name" value="fn3"/>
    <property type="match status" value="5"/>
</dbReference>
<proteinExistence type="predicted"/>
<feature type="compositionally biased region" description="Acidic residues" evidence="4">
    <location>
        <begin position="1159"/>
        <end position="1175"/>
    </location>
</feature>
<dbReference type="InParanoid" id="E0VB26"/>
<evidence type="ECO:0000256" key="4">
    <source>
        <dbReference type="SAM" id="MobiDB-lite"/>
    </source>
</evidence>
<protein>
    <recommendedName>
        <fullName evidence="11">Cell adhesion molecule</fullName>
    </recommendedName>
</protein>
<dbReference type="EnsemblMetazoa" id="PHUM050600-RA">
    <property type="protein sequence ID" value="PHUM050600-PA"/>
    <property type="gene ID" value="PHUM050600"/>
</dbReference>
<feature type="transmembrane region" description="Helical" evidence="5">
    <location>
        <begin position="935"/>
        <end position="956"/>
    </location>
</feature>
<dbReference type="eggNOG" id="KOG4221">
    <property type="taxonomic scope" value="Eukaryota"/>
</dbReference>
<dbReference type="Pfam" id="PF13927">
    <property type="entry name" value="Ig_3"/>
    <property type="match status" value="2"/>
</dbReference>
<evidence type="ECO:0000256" key="3">
    <source>
        <dbReference type="ARBA" id="ARBA00023319"/>
    </source>
</evidence>
<evidence type="ECO:0000256" key="2">
    <source>
        <dbReference type="ARBA" id="ARBA00023157"/>
    </source>
</evidence>
<dbReference type="GeneID" id="8232858"/>
<dbReference type="Pfam" id="PF07679">
    <property type="entry name" value="I-set"/>
    <property type="match status" value="1"/>
</dbReference>
<dbReference type="OrthoDB" id="438268at2759"/>
<dbReference type="HOGENOM" id="CLU_006906_1_0_1"/>
<reference evidence="8" key="1">
    <citation type="submission" date="2007-04" db="EMBL/GenBank/DDBJ databases">
        <title>Annotation of Pediculus humanus corporis strain USDA.</title>
        <authorList>
            <person name="Kirkness E."/>
            <person name="Hannick L."/>
            <person name="Hass B."/>
            <person name="Bruggner R."/>
            <person name="Lawson D."/>
            <person name="Bidwell S."/>
            <person name="Joardar V."/>
            <person name="Caler E."/>
            <person name="Walenz B."/>
            <person name="Inman J."/>
            <person name="Schobel S."/>
            <person name="Galinsky K."/>
            <person name="Amedeo P."/>
            <person name="Strausberg R."/>
        </authorList>
    </citation>
    <scope>NUCLEOTIDE SEQUENCE</scope>
    <source>
        <strain evidence="8">USDA</strain>
    </source>
</reference>
<evidence type="ECO:0000259" key="7">
    <source>
        <dbReference type="PROSITE" id="PS50853"/>
    </source>
</evidence>
<dbReference type="PROSITE" id="PS50835">
    <property type="entry name" value="IG_LIKE"/>
    <property type="match status" value="4"/>
</dbReference>
<dbReference type="KEGG" id="phu:Phum_PHUM050600"/>
<evidence type="ECO:0000256" key="5">
    <source>
        <dbReference type="SAM" id="Phobius"/>
    </source>
</evidence>
<feature type="region of interest" description="Disordered" evidence="4">
    <location>
        <begin position="1131"/>
        <end position="1175"/>
    </location>
</feature>
<dbReference type="InterPro" id="IPR013098">
    <property type="entry name" value="Ig_I-set"/>
</dbReference>
<dbReference type="EMBL" id="AAZO01000601">
    <property type="status" value="NOT_ANNOTATED_CDS"/>
    <property type="molecule type" value="Genomic_DNA"/>
</dbReference>
<feature type="domain" description="Fibronectin type-III" evidence="7">
    <location>
        <begin position="829"/>
        <end position="924"/>
    </location>
</feature>
<keyword evidence="10" id="KW-1185">Reference proteome</keyword>
<evidence type="ECO:0008006" key="11">
    <source>
        <dbReference type="Google" id="ProtNLM"/>
    </source>
</evidence>
<dbReference type="Gene3D" id="2.60.40.10">
    <property type="entry name" value="Immunoglobulins"/>
    <property type="match status" value="9"/>
</dbReference>
<organism>
    <name type="scientific">Pediculus humanus subsp. corporis</name>
    <name type="common">Body louse</name>
    <dbReference type="NCBI Taxonomy" id="121224"/>
    <lineage>
        <taxon>Eukaryota</taxon>
        <taxon>Metazoa</taxon>
        <taxon>Ecdysozoa</taxon>
        <taxon>Arthropoda</taxon>
        <taxon>Hexapoda</taxon>
        <taxon>Insecta</taxon>
        <taxon>Pterygota</taxon>
        <taxon>Neoptera</taxon>
        <taxon>Paraneoptera</taxon>
        <taxon>Psocodea</taxon>
        <taxon>Troctomorpha</taxon>
        <taxon>Phthiraptera</taxon>
        <taxon>Anoplura</taxon>
        <taxon>Pediculidae</taxon>
        <taxon>Pediculus</taxon>
    </lineage>
</organism>
<dbReference type="InterPro" id="IPR003961">
    <property type="entry name" value="FN3_dom"/>
</dbReference>
<gene>
    <name evidence="9" type="primary">8232858</name>
    <name evidence="8" type="ORF">Phum_PHUM050600</name>
</gene>
<dbReference type="VEuPathDB" id="VectorBase:PHUM050600"/>
<keyword evidence="5" id="KW-0812">Transmembrane</keyword>
<name>E0VB26_PEDHC</name>
<keyword evidence="5" id="KW-1133">Transmembrane helix</keyword>
<dbReference type="InterPro" id="IPR003598">
    <property type="entry name" value="Ig_sub2"/>
</dbReference>
<accession>E0VB26</accession>
<dbReference type="InterPro" id="IPR003599">
    <property type="entry name" value="Ig_sub"/>
</dbReference>
<dbReference type="InterPro" id="IPR036179">
    <property type="entry name" value="Ig-like_dom_sf"/>
</dbReference>
<feature type="domain" description="Ig-like" evidence="6">
    <location>
        <begin position="234"/>
        <end position="320"/>
    </location>
</feature>
<dbReference type="AlphaFoldDB" id="E0VB26"/>
<dbReference type="CDD" id="cd00096">
    <property type="entry name" value="Ig"/>
    <property type="match status" value="2"/>
</dbReference>
<sequence>MFTMSFDGVSQLELGLNFVDEPKDVIGIKGKPLSLFCQLRATRHKDSYNIIWYHDDKPMDLRNDRRRTVFQNGTLHFSKLIHKGTGHSDQGEYRCVAVRENGSLSSKPGYLRISGSPENFSRHPTAQDVKIGSNVRFTCEINYGPNIKIDWEKDAKKIRHNSWKYVTISGPDIPGSILYVFNVNSDDSGSYRCTAKNVLSNKQRHSASGLLTVLPRKHDPDLITFLSAQQSLLPSLSTSVREIKEGDNITLDCVVNNYSIPISGWTFIENGQNFSKNIYNFTSQGFSIVNLKNVTRHQAGWYICSAMNPFNKNAKTLKINLKILTPPEIQEKSESIVFRTAKTVRFRCVAFGNPVPEISWLKDGQLFNITVNDSLQVRISELIVSSTVASDAGIYQCMAKNTVGWSWGASRLFLNASKPAPGAPEKVSCESVSSTEIKLTWDVSNSSKEIKAFSVHYHLTDYGEEMQKVMPSNFRSIQIDKLLPFSNYTFYLRLYMDSASEFSEKAICQTDEEVPTDAPLKKWQVISPNSILVSWLPLNKEKARGVVNRYKIQWRNVKSPSSRVVEVGGNVFNYTITELVSGKKYDLRVLAATNKGWPEMDLPWETFEIPLNFHSNIPSPPEIILQALNSSEIEVRWNLPSKEIKVIGYKIFYRKQNSSQVGPIIVPADTKKYIVAGLEPETWYEITVLGFTSEDDGETGVSFMHTLSNVGSSNKMMSEFPSIPEPPVSLEAEPISSRAINLTWSISQQATPGLINIKHFTICFNPVQNSLDKNAVVRCVKSLENKILISGLNPHTLYEFKVRSHNSNEKYSAFSQTIECYTLEDVPSQVLDISWKALNKTAIQVFWKEPTHINGILKSYSLFYSDDSSLPLELWKVKSVSSDTHETLLTDLNSNLKYYLIIRGSTNAGLGSYATPKEFYLLSAMKSRNFHSDHYIVVGLGIGVFCIIICTTCILCRRRCLKRQVVQELEIASSRRGNGNACQRDKELIAESRETEYFTFLSEQRQPNAVEVAVRHLDGKGDYSNGSANGIKMSLLNENKMSKEGLTKRSIYITENPRGKPSYSAVHHRSNNYGSGKFNIDCSNESKTPLLNVQRKNLESNLNNAINNNDISKGETCERVVVSRTSFQFVEKNQESKDKKEKGIEPLNSERKITSDGRDGDDDSSSERNSEDEESWLNISSILQNPEFRFSNSKSSENLVRKNCGYDTGENYLKNNNERNGKCLDKKNDGMNYSLDYYCIYRNPDSSLHFISKEIIQES</sequence>
<dbReference type="GO" id="GO:0030154">
    <property type="term" value="P:cell differentiation"/>
    <property type="evidence" value="ECO:0007669"/>
    <property type="project" value="UniProtKB-ARBA"/>
</dbReference>
<keyword evidence="1" id="KW-0677">Repeat</keyword>
<keyword evidence="2" id="KW-1015">Disulfide bond</keyword>
<feature type="compositionally biased region" description="Basic and acidic residues" evidence="4">
    <location>
        <begin position="1132"/>
        <end position="1158"/>
    </location>
</feature>
<dbReference type="OMA" id="PFITWSF"/>
<feature type="domain" description="Ig-like" evidence="6">
    <location>
        <begin position="327"/>
        <end position="401"/>
    </location>
</feature>
<dbReference type="EMBL" id="DS235021">
    <property type="protein sequence ID" value="EEB10582.1"/>
    <property type="molecule type" value="Genomic_DNA"/>
</dbReference>
<dbReference type="CDD" id="cd00063">
    <property type="entry name" value="FN3"/>
    <property type="match status" value="5"/>
</dbReference>
<feature type="domain" description="Ig-like" evidence="6">
    <location>
        <begin position="29"/>
        <end position="105"/>
    </location>
</feature>
<evidence type="ECO:0000259" key="6">
    <source>
        <dbReference type="PROSITE" id="PS50835"/>
    </source>
</evidence>
<dbReference type="RefSeq" id="XP_002423320.1">
    <property type="nucleotide sequence ID" value="XM_002423275.1"/>
</dbReference>
<dbReference type="GO" id="GO:0009653">
    <property type="term" value="P:anatomical structure morphogenesis"/>
    <property type="evidence" value="ECO:0007669"/>
    <property type="project" value="UniProtKB-ARBA"/>
</dbReference>
<dbReference type="InterPro" id="IPR036116">
    <property type="entry name" value="FN3_sf"/>
</dbReference>
<dbReference type="FunFam" id="2.60.40.10:FF:000032">
    <property type="entry name" value="palladin isoform X1"/>
    <property type="match status" value="1"/>
</dbReference>
<keyword evidence="5" id="KW-0472">Membrane</keyword>
<dbReference type="CTD" id="8232858"/>
<evidence type="ECO:0000313" key="10">
    <source>
        <dbReference type="Proteomes" id="UP000009046"/>
    </source>
</evidence>
<dbReference type="InterPro" id="IPR013783">
    <property type="entry name" value="Ig-like_fold"/>
</dbReference>
<feature type="domain" description="Fibronectin type-III" evidence="7">
    <location>
        <begin position="423"/>
        <end position="513"/>
    </location>
</feature>
<dbReference type="PANTHER" id="PTHR44170">
    <property type="entry name" value="PROTEIN SIDEKICK"/>
    <property type="match status" value="1"/>
</dbReference>
<dbReference type="GO" id="GO:0098609">
    <property type="term" value="P:cell-cell adhesion"/>
    <property type="evidence" value="ECO:0007669"/>
    <property type="project" value="TreeGrafter"/>
</dbReference>
<dbReference type="SMART" id="SM00060">
    <property type="entry name" value="FN3"/>
    <property type="match status" value="5"/>
</dbReference>
<evidence type="ECO:0000313" key="8">
    <source>
        <dbReference type="EMBL" id="EEB10582.1"/>
    </source>
</evidence>
<feature type="domain" description="Fibronectin type-III" evidence="7">
    <location>
        <begin position="617"/>
        <end position="710"/>
    </location>
</feature>
<reference evidence="9" key="3">
    <citation type="submission" date="2021-02" db="UniProtKB">
        <authorList>
            <consortium name="EnsemblMetazoa"/>
        </authorList>
    </citation>
    <scope>IDENTIFICATION</scope>
    <source>
        <strain evidence="9">USDA</strain>
    </source>
</reference>
<dbReference type="SUPFAM" id="SSF49265">
    <property type="entry name" value="Fibronectin type III"/>
    <property type="match status" value="3"/>
</dbReference>
<dbReference type="InterPro" id="IPR007110">
    <property type="entry name" value="Ig-like_dom"/>
</dbReference>
<dbReference type="PROSITE" id="PS50853">
    <property type="entry name" value="FN3"/>
    <property type="match status" value="5"/>
</dbReference>
<evidence type="ECO:0000313" key="9">
    <source>
        <dbReference type="EnsemblMetazoa" id="PHUM050600-PA"/>
    </source>
</evidence>
<dbReference type="SMART" id="SM00408">
    <property type="entry name" value="IGc2"/>
    <property type="match status" value="4"/>
</dbReference>
<keyword evidence="3" id="KW-0393">Immunoglobulin domain</keyword>
<feature type="domain" description="Fibronectin type-III" evidence="7">
    <location>
        <begin position="726"/>
        <end position="825"/>
    </location>
</feature>
<evidence type="ECO:0000256" key="1">
    <source>
        <dbReference type="ARBA" id="ARBA00022737"/>
    </source>
</evidence>
<reference evidence="8" key="2">
    <citation type="submission" date="2007-04" db="EMBL/GenBank/DDBJ databases">
        <title>The genome of the human body louse.</title>
        <authorList>
            <consortium name="The Human Body Louse Genome Consortium"/>
            <person name="Kirkness E."/>
            <person name="Walenz B."/>
            <person name="Hass B."/>
            <person name="Bruggner R."/>
            <person name="Strausberg R."/>
        </authorList>
    </citation>
    <scope>NUCLEOTIDE SEQUENCE</scope>
    <source>
        <strain evidence="8">USDA</strain>
    </source>
</reference>
<dbReference type="STRING" id="121224.E0VB26"/>
<dbReference type="Proteomes" id="UP000009046">
    <property type="component" value="Unassembled WGS sequence"/>
</dbReference>
<dbReference type="PANTHER" id="PTHR44170:SF59">
    <property type="entry name" value="PROTOGENIN-LIKE"/>
    <property type="match status" value="1"/>
</dbReference>
<feature type="domain" description="Ig-like" evidence="6">
    <location>
        <begin position="117"/>
        <end position="212"/>
    </location>
</feature>
<feature type="domain" description="Fibronectin type-III" evidence="7">
    <location>
        <begin position="516"/>
        <end position="612"/>
    </location>
</feature>